<dbReference type="Proteomes" id="UP000499080">
    <property type="component" value="Unassembled WGS sequence"/>
</dbReference>
<comment type="caution">
    <text evidence="2">The sequence shown here is derived from an EMBL/GenBank/DDBJ whole genome shotgun (WGS) entry which is preliminary data.</text>
</comment>
<evidence type="ECO:0000313" key="3">
    <source>
        <dbReference type="Proteomes" id="UP000499080"/>
    </source>
</evidence>
<protein>
    <submittedName>
        <fullName evidence="2">Uncharacterized protein</fullName>
    </submittedName>
</protein>
<gene>
    <name evidence="2" type="ORF">AVEN_72360_1</name>
</gene>
<evidence type="ECO:0000313" key="2">
    <source>
        <dbReference type="EMBL" id="GBM14995.1"/>
    </source>
</evidence>
<dbReference type="AlphaFoldDB" id="A0A4Y2DHD7"/>
<reference evidence="2 3" key="1">
    <citation type="journal article" date="2019" name="Sci. Rep.">
        <title>Orb-weaving spider Araneus ventricosus genome elucidates the spidroin gene catalogue.</title>
        <authorList>
            <person name="Kono N."/>
            <person name="Nakamura H."/>
            <person name="Ohtoshi R."/>
            <person name="Moran D.A.P."/>
            <person name="Shinohara A."/>
            <person name="Yoshida Y."/>
            <person name="Fujiwara M."/>
            <person name="Mori M."/>
            <person name="Tomita M."/>
            <person name="Arakawa K."/>
        </authorList>
    </citation>
    <scope>NUCLEOTIDE SEQUENCE [LARGE SCALE GENOMIC DNA]</scope>
</reference>
<feature type="compositionally biased region" description="Basic and acidic residues" evidence="1">
    <location>
        <begin position="1"/>
        <end position="17"/>
    </location>
</feature>
<name>A0A4Y2DHD7_ARAVE</name>
<proteinExistence type="predicted"/>
<sequence>MSLPSVKRDVRNDRRYENQTPSSGREKAINVPRAKRSQPNRDTRIDP</sequence>
<accession>A0A4Y2DHD7</accession>
<feature type="region of interest" description="Disordered" evidence="1">
    <location>
        <begin position="1"/>
        <end position="47"/>
    </location>
</feature>
<dbReference type="EMBL" id="BGPR01242620">
    <property type="protein sequence ID" value="GBM14995.1"/>
    <property type="molecule type" value="Genomic_DNA"/>
</dbReference>
<evidence type="ECO:0000256" key="1">
    <source>
        <dbReference type="SAM" id="MobiDB-lite"/>
    </source>
</evidence>
<keyword evidence="3" id="KW-1185">Reference proteome</keyword>
<feature type="non-terminal residue" evidence="2">
    <location>
        <position position="47"/>
    </location>
</feature>
<organism evidence="2 3">
    <name type="scientific">Araneus ventricosus</name>
    <name type="common">Orbweaver spider</name>
    <name type="synonym">Epeira ventricosa</name>
    <dbReference type="NCBI Taxonomy" id="182803"/>
    <lineage>
        <taxon>Eukaryota</taxon>
        <taxon>Metazoa</taxon>
        <taxon>Ecdysozoa</taxon>
        <taxon>Arthropoda</taxon>
        <taxon>Chelicerata</taxon>
        <taxon>Arachnida</taxon>
        <taxon>Araneae</taxon>
        <taxon>Araneomorphae</taxon>
        <taxon>Entelegynae</taxon>
        <taxon>Araneoidea</taxon>
        <taxon>Araneidae</taxon>
        <taxon>Araneus</taxon>
    </lineage>
</organism>